<protein>
    <submittedName>
        <fullName evidence="1">Uncharacterized protein</fullName>
    </submittedName>
</protein>
<dbReference type="Proteomes" id="UP000827872">
    <property type="component" value="Linkage Group LG05"/>
</dbReference>
<sequence length="157" mass="18452">MPLFKNTYITKELTPGLPEAVASMNKDIPIEHIAVLSPCRACILDRMGREGQTCFPLHLPAWFHVYTIYPSIRQMDGEKKHQHAMPYRDSFKFKGCTCSGLYQSPVFLIYKYVQNKVRKIYNFCSLNNCWKVLIQEYINICTIKLLIYVCVYIYIFF</sequence>
<name>A0ACB8F2U8_9SAUR</name>
<proteinExistence type="predicted"/>
<reference evidence="1" key="1">
    <citation type="submission" date="2021-08" db="EMBL/GenBank/DDBJ databases">
        <title>The first chromosome-level gecko genome reveals the dynamic sex chromosomes of Neotropical dwarf geckos (Sphaerodactylidae: Sphaerodactylus).</title>
        <authorList>
            <person name="Pinto B.J."/>
            <person name="Keating S.E."/>
            <person name="Gamble T."/>
        </authorList>
    </citation>
    <scope>NUCLEOTIDE SEQUENCE</scope>
    <source>
        <strain evidence="1">TG3544</strain>
    </source>
</reference>
<dbReference type="EMBL" id="CM037618">
    <property type="protein sequence ID" value="KAH7999688.1"/>
    <property type="molecule type" value="Genomic_DNA"/>
</dbReference>
<organism evidence="1 2">
    <name type="scientific">Sphaerodactylus townsendi</name>
    <dbReference type="NCBI Taxonomy" id="933632"/>
    <lineage>
        <taxon>Eukaryota</taxon>
        <taxon>Metazoa</taxon>
        <taxon>Chordata</taxon>
        <taxon>Craniata</taxon>
        <taxon>Vertebrata</taxon>
        <taxon>Euteleostomi</taxon>
        <taxon>Lepidosauria</taxon>
        <taxon>Squamata</taxon>
        <taxon>Bifurcata</taxon>
        <taxon>Gekkota</taxon>
        <taxon>Sphaerodactylidae</taxon>
        <taxon>Sphaerodactylus</taxon>
    </lineage>
</organism>
<gene>
    <name evidence="1" type="ORF">K3G42_017009</name>
</gene>
<keyword evidence="2" id="KW-1185">Reference proteome</keyword>
<evidence type="ECO:0000313" key="1">
    <source>
        <dbReference type="EMBL" id="KAH7999688.1"/>
    </source>
</evidence>
<comment type="caution">
    <text evidence="1">The sequence shown here is derived from an EMBL/GenBank/DDBJ whole genome shotgun (WGS) entry which is preliminary data.</text>
</comment>
<evidence type="ECO:0000313" key="2">
    <source>
        <dbReference type="Proteomes" id="UP000827872"/>
    </source>
</evidence>
<accession>A0ACB8F2U8</accession>